<organism evidence="2 3">
    <name type="scientific">Filimonas zeae</name>
    <dbReference type="NCBI Taxonomy" id="1737353"/>
    <lineage>
        <taxon>Bacteria</taxon>
        <taxon>Pseudomonadati</taxon>
        <taxon>Bacteroidota</taxon>
        <taxon>Chitinophagia</taxon>
        <taxon>Chitinophagales</taxon>
        <taxon>Chitinophagaceae</taxon>
        <taxon>Filimonas</taxon>
    </lineage>
</organism>
<protein>
    <recommendedName>
        <fullName evidence="1">DUF4136 domain-containing protein</fullName>
    </recommendedName>
</protein>
<evidence type="ECO:0000313" key="3">
    <source>
        <dbReference type="Proteomes" id="UP000627292"/>
    </source>
</evidence>
<reference evidence="2" key="2">
    <citation type="submission" date="2020-09" db="EMBL/GenBank/DDBJ databases">
        <authorList>
            <person name="Sun Q."/>
            <person name="Zhou Y."/>
        </authorList>
    </citation>
    <scope>NUCLEOTIDE SEQUENCE</scope>
    <source>
        <strain evidence="2">CGMCC 1.15290</strain>
    </source>
</reference>
<evidence type="ECO:0000259" key="1">
    <source>
        <dbReference type="Pfam" id="PF13590"/>
    </source>
</evidence>
<proteinExistence type="predicted"/>
<dbReference type="Pfam" id="PF13590">
    <property type="entry name" value="DUF4136"/>
    <property type="match status" value="1"/>
</dbReference>
<dbReference type="InterPro" id="IPR025411">
    <property type="entry name" value="DUF4136"/>
</dbReference>
<feature type="domain" description="DUF4136" evidence="1">
    <location>
        <begin position="36"/>
        <end position="200"/>
    </location>
</feature>
<reference evidence="2" key="1">
    <citation type="journal article" date="2014" name="Int. J. Syst. Evol. Microbiol.">
        <title>Complete genome sequence of Corynebacterium casei LMG S-19264T (=DSM 44701T), isolated from a smear-ripened cheese.</title>
        <authorList>
            <consortium name="US DOE Joint Genome Institute (JGI-PGF)"/>
            <person name="Walter F."/>
            <person name="Albersmeier A."/>
            <person name="Kalinowski J."/>
            <person name="Ruckert C."/>
        </authorList>
    </citation>
    <scope>NUCLEOTIDE SEQUENCE</scope>
    <source>
        <strain evidence="2">CGMCC 1.15290</strain>
    </source>
</reference>
<dbReference type="Proteomes" id="UP000627292">
    <property type="component" value="Unassembled WGS sequence"/>
</dbReference>
<accession>A0A917MYV9</accession>
<comment type="caution">
    <text evidence="2">The sequence shown here is derived from an EMBL/GenBank/DDBJ whole genome shotgun (WGS) entry which is preliminary data.</text>
</comment>
<dbReference type="Gene3D" id="3.30.160.670">
    <property type="match status" value="1"/>
</dbReference>
<sequence length="209" mass="23090">MMWPLLTAVVIALGAVSCVKDPLNDLTAEDSRIYITNFDSTADFTRFKTFRVSDSVAVVSGNKASRALEAADLAYINAVKKYMLQRGYREVASDSTPDLGVNVNRIYNTSTGVISYPDYWGYYGGYWDPFYWGYGGYGYYIPYSYAIYQITEGAFSVDMLDLKDAPGKNTINVIWTGLVRGSGILNASVADAQIKALFDQSAYIHAGNN</sequence>
<gene>
    <name evidence="2" type="ORF">GCM10011379_49400</name>
</gene>
<dbReference type="EMBL" id="BMIB01000005">
    <property type="protein sequence ID" value="GGH79676.1"/>
    <property type="molecule type" value="Genomic_DNA"/>
</dbReference>
<dbReference type="AlphaFoldDB" id="A0A917MYV9"/>
<name>A0A917MYV9_9BACT</name>
<evidence type="ECO:0000313" key="2">
    <source>
        <dbReference type="EMBL" id="GGH79676.1"/>
    </source>
</evidence>
<keyword evidence="3" id="KW-1185">Reference proteome</keyword>